<evidence type="ECO:0000256" key="3">
    <source>
        <dbReference type="ARBA" id="ARBA00022485"/>
    </source>
</evidence>
<evidence type="ECO:0000256" key="8">
    <source>
        <dbReference type="ARBA" id="ARBA00023125"/>
    </source>
</evidence>
<dbReference type="PANTHER" id="PTHR38839">
    <property type="entry name" value="TRANSCRIPTIONAL REGULATOR WHID-RELATED"/>
    <property type="match status" value="1"/>
</dbReference>
<dbReference type="HAMAP" id="MF_01479">
    <property type="entry name" value="WhiB"/>
    <property type="match status" value="1"/>
</dbReference>
<evidence type="ECO:0000256" key="7">
    <source>
        <dbReference type="ARBA" id="ARBA00023015"/>
    </source>
</evidence>
<dbReference type="InterPro" id="IPR003482">
    <property type="entry name" value="Whib"/>
</dbReference>
<organism evidence="12 13">
    <name type="scientific">Gordonia phage Skog</name>
    <dbReference type="NCBI Taxonomy" id="2704033"/>
    <lineage>
        <taxon>Viruses</taxon>
        <taxon>Duplodnaviria</taxon>
        <taxon>Heunggongvirae</taxon>
        <taxon>Uroviricota</taxon>
        <taxon>Caudoviricetes</taxon>
        <taxon>Skogvirus</taxon>
        <taxon>Skogvirus Skog</taxon>
    </lineage>
</organism>
<evidence type="ECO:0000256" key="10">
    <source>
        <dbReference type="ARBA" id="ARBA00023163"/>
    </source>
</evidence>
<evidence type="ECO:0000313" key="12">
    <source>
        <dbReference type="EMBL" id="QIG58266.1"/>
    </source>
</evidence>
<keyword evidence="3" id="KW-0004">4Fe-4S</keyword>
<keyword evidence="5" id="KW-0408">Iron</keyword>
<dbReference type="GO" id="GO:0046872">
    <property type="term" value="F:metal ion binding"/>
    <property type="evidence" value="ECO:0007669"/>
    <property type="project" value="UniProtKB-KW"/>
</dbReference>
<feature type="domain" description="4Fe-4S Wbl-type" evidence="11">
    <location>
        <begin position="42"/>
        <end position="99"/>
    </location>
</feature>
<evidence type="ECO:0000256" key="5">
    <source>
        <dbReference type="ARBA" id="ARBA00023004"/>
    </source>
</evidence>
<dbReference type="InterPro" id="IPR034768">
    <property type="entry name" value="4FE4S_WBL"/>
</dbReference>
<dbReference type="Proteomes" id="UP000503093">
    <property type="component" value="Segment"/>
</dbReference>
<comment type="similarity">
    <text evidence="2">Belongs to the WhiB family.</text>
</comment>
<evidence type="ECO:0000256" key="9">
    <source>
        <dbReference type="ARBA" id="ARBA00023157"/>
    </source>
</evidence>
<dbReference type="GO" id="GO:0047134">
    <property type="term" value="F:protein-disulfide reductase [NAD(P)H] activity"/>
    <property type="evidence" value="ECO:0007669"/>
    <property type="project" value="TreeGrafter"/>
</dbReference>
<evidence type="ECO:0000313" key="13">
    <source>
        <dbReference type="Proteomes" id="UP000503093"/>
    </source>
</evidence>
<evidence type="ECO:0000256" key="1">
    <source>
        <dbReference type="ARBA" id="ARBA00001966"/>
    </source>
</evidence>
<dbReference type="PROSITE" id="PS51674">
    <property type="entry name" value="4FE4S_WBL"/>
    <property type="match status" value="1"/>
</dbReference>
<dbReference type="GO" id="GO:0045892">
    <property type="term" value="P:negative regulation of DNA-templated transcription"/>
    <property type="evidence" value="ECO:0007669"/>
    <property type="project" value="TreeGrafter"/>
</dbReference>
<dbReference type="RefSeq" id="YP_010059364.1">
    <property type="nucleotide sequence ID" value="NC_054725.1"/>
</dbReference>
<dbReference type="KEGG" id="vg:64766596"/>
<keyword evidence="9" id="KW-1015">Disulfide bond</keyword>
<dbReference type="GO" id="GO:0051539">
    <property type="term" value="F:4 iron, 4 sulfur cluster binding"/>
    <property type="evidence" value="ECO:0007669"/>
    <property type="project" value="UniProtKB-KW"/>
</dbReference>
<name>A0A6G6XJR3_9CAUD</name>
<dbReference type="PANTHER" id="PTHR38839:SF4">
    <property type="entry name" value="TRANSCRIPTIONAL REGULATOR WHIB"/>
    <property type="match status" value="1"/>
</dbReference>
<keyword evidence="13" id="KW-1185">Reference proteome</keyword>
<sequence>MGEVVSLTELVLRRNSLAEAEIDLGTDDETVMEKRSWKWGARCAGADYEAFFPEKGGSTREAKQICRECIVRSECLQAALDNDERFGVWGGYSERERRKMRSRRIV</sequence>
<accession>A0A6G6XJR3</accession>
<protein>
    <submittedName>
        <fullName evidence="12">WhiB family transcription factor</fullName>
    </submittedName>
</protein>
<reference evidence="12 13" key="1">
    <citation type="submission" date="2020-01" db="EMBL/GenBank/DDBJ databases">
        <authorList>
            <person name="Alvaro L.E."/>
            <person name="Baker K.N."/>
            <person name="Baxter I.S."/>
            <person name="Brown M.R."/>
            <person name="Driscoll K.D."/>
            <person name="Elrubaie J.M."/>
            <person name="Feith S.L."/>
            <person name="Indihar D.F."/>
            <person name="Knoch V.T."/>
            <person name="Koirtyohann K.M."/>
            <person name="Kratz M.A."/>
            <person name="Lear A.H."/>
            <person name="Lindblom K.E."/>
            <person name="Marcus E.R."/>
            <person name="Murphy M.E."/>
            <person name="Sensor R."/>
            <person name="Sherman S.J."/>
            <person name="Swift V.R."/>
            <person name="White K.E."/>
            <person name="Wills S.J."/>
            <person name="Gatt S.M."/>
            <person name="Lohbauer S.A."/>
            <person name="Power T.R."/>
            <person name="Rosales K.A."/>
            <person name="Sisson B.M."/>
            <person name="Isern S."/>
            <person name="Michael S.F."/>
            <person name="Sunnen C.N."/>
            <person name="Garlena R.A."/>
            <person name="Russell D.A."/>
            <person name="Pope W.H."/>
            <person name="Jacobs-Sera D."/>
            <person name="Hatfull G.F."/>
        </authorList>
    </citation>
    <scope>NUCLEOTIDE SEQUENCE [LARGE SCALE GENOMIC DNA]</scope>
</reference>
<keyword evidence="8" id="KW-0238">DNA-binding</keyword>
<dbReference type="EMBL" id="MN908687">
    <property type="protein sequence ID" value="QIG58266.1"/>
    <property type="molecule type" value="Genomic_DNA"/>
</dbReference>
<evidence type="ECO:0000259" key="11">
    <source>
        <dbReference type="PROSITE" id="PS51674"/>
    </source>
</evidence>
<keyword evidence="7" id="KW-0805">Transcription regulation</keyword>
<evidence type="ECO:0000256" key="2">
    <source>
        <dbReference type="ARBA" id="ARBA00006597"/>
    </source>
</evidence>
<dbReference type="GeneID" id="64766596"/>
<keyword evidence="10" id="KW-0804">Transcription</keyword>
<evidence type="ECO:0000256" key="6">
    <source>
        <dbReference type="ARBA" id="ARBA00023014"/>
    </source>
</evidence>
<keyword evidence="4" id="KW-0479">Metal-binding</keyword>
<evidence type="ECO:0000256" key="4">
    <source>
        <dbReference type="ARBA" id="ARBA00022723"/>
    </source>
</evidence>
<keyword evidence="6" id="KW-0411">Iron-sulfur</keyword>
<dbReference type="GO" id="GO:0003677">
    <property type="term" value="F:DNA binding"/>
    <property type="evidence" value="ECO:0007669"/>
    <property type="project" value="UniProtKB-KW"/>
</dbReference>
<proteinExistence type="inferred from homology"/>
<gene>
    <name evidence="12" type="primary">115</name>
    <name evidence="12" type="ORF">SEA_SKOG_114</name>
</gene>
<dbReference type="Pfam" id="PF02467">
    <property type="entry name" value="Whib"/>
    <property type="match status" value="1"/>
</dbReference>
<comment type="cofactor">
    <cofactor evidence="1">
        <name>[4Fe-4S] cluster</name>
        <dbReference type="ChEBI" id="CHEBI:49883"/>
    </cofactor>
</comment>